<dbReference type="KEGG" id="hara:AArcS_1617"/>
<sequence>MCGTKLKAYVFPRYSSSMPESLSEHESRSDSVQEAGQRTLIIGEEKPIRISTGHRILHHDGKCSRPHGHNYEITIKVTGELTEEGWVVDKGDVTDVIDAWDHRFLVEDGDPLIEAFEEAGDGDSVVVLEYPPTAEVMSVLLEEEMLEAFPDTVSDVSVSVRETGELCATY</sequence>
<dbReference type="GO" id="GO:0016829">
    <property type="term" value="F:lyase activity"/>
    <property type="evidence" value="ECO:0007669"/>
    <property type="project" value="UniProtKB-KW"/>
</dbReference>
<dbReference type="PANTHER" id="PTHR12589">
    <property type="entry name" value="PYRUVOYL TETRAHYDROBIOPTERIN SYNTHASE"/>
    <property type="match status" value="1"/>
</dbReference>
<keyword evidence="3" id="KW-0862">Zinc</keyword>
<dbReference type="SUPFAM" id="SSF55620">
    <property type="entry name" value="Tetrahydrobiopterin biosynthesis enzymes-like"/>
    <property type="match status" value="1"/>
</dbReference>
<proteinExistence type="predicted"/>
<evidence type="ECO:0000256" key="4">
    <source>
        <dbReference type="ARBA" id="ARBA00023239"/>
    </source>
</evidence>
<keyword evidence="6" id="KW-1185">Reference proteome</keyword>
<dbReference type="AlphaFoldDB" id="A0A897MS16"/>
<dbReference type="InterPro" id="IPR038418">
    <property type="entry name" value="6-PTP_synth/QueD_sf"/>
</dbReference>
<keyword evidence="4" id="KW-0456">Lyase</keyword>
<evidence type="ECO:0000313" key="6">
    <source>
        <dbReference type="Proteomes" id="UP000663586"/>
    </source>
</evidence>
<dbReference type="EMBL" id="CP064786">
    <property type="protein sequence ID" value="QSG02828.1"/>
    <property type="molecule type" value="Genomic_DNA"/>
</dbReference>
<dbReference type="GO" id="GO:0046872">
    <property type="term" value="F:metal ion binding"/>
    <property type="evidence" value="ECO:0007669"/>
    <property type="project" value="UniProtKB-KW"/>
</dbReference>
<gene>
    <name evidence="5" type="primary">queD2</name>
    <name evidence="5" type="ORF">AArcS_1617</name>
</gene>
<dbReference type="InterPro" id="IPR007115">
    <property type="entry name" value="6-PTP_synth/QueD"/>
</dbReference>
<reference evidence="5" key="1">
    <citation type="submission" date="2020-11" db="EMBL/GenBank/DDBJ databases">
        <title>Carbohydrate-dependent, anaerobic sulfur respiration: A novel catabolism in halophilic archaea.</title>
        <authorList>
            <person name="Sorokin D.Y."/>
            <person name="Messina E."/>
            <person name="Smedile F."/>
            <person name="La Cono V."/>
            <person name="Hallsworth J.E."/>
            <person name="Yakimov M.M."/>
        </authorList>
    </citation>
    <scope>NUCLEOTIDE SEQUENCE</scope>
    <source>
        <strain evidence="5">AArc-S</strain>
    </source>
</reference>
<dbReference type="Gene3D" id="3.30.479.10">
    <property type="entry name" value="6-pyruvoyl tetrahydropterin synthase/QueD"/>
    <property type="match status" value="1"/>
</dbReference>
<organism evidence="5 6">
    <name type="scientific">Natranaeroarchaeum sulfidigenes</name>
    <dbReference type="NCBI Taxonomy" id="2784880"/>
    <lineage>
        <taxon>Archaea</taxon>
        <taxon>Methanobacteriati</taxon>
        <taxon>Methanobacteriota</taxon>
        <taxon>Stenosarchaea group</taxon>
        <taxon>Halobacteria</taxon>
        <taxon>Halobacteriales</taxon>
        <taxon>Natronoarchaeaceae</taxon>
        <taxon>Natranaeroarchaeum</taxon>
    </lineage>
</organism>
<dbReference type="Proteomes" id="UP000663586">
    <property type="component" value="Chromosome"/>
</dbReference>
<protein>
    <submittedName>
        <fullName evidence="5">6-pyruvoyl-tetrahydropterin synthase</fullName>
    </submittedName>
</protein>
<name>A0A897MS16_9EURY</name>
<evidence type="ECO:0000256" key="1">
    <source>
        <dbReference type="ARBA" id="ARBA00001947"/>
    </source>
</evidence>
<keyword evidence="2" id="KW-0479">Metal-binding</keyword>
<evidence type="ECO:0000313" key="5">
    <source>
        <dbReference type="EMBL" id="QSG02828.1"/>
    </source>
</evidence>
<dbReference type="Pfam" id="PF01242">
    <property type="entry name" value="PTPS"/>
    <property type="match status" value="1"/>
</dbReference>
<evidence type="ECO:0000256" key="3">
    <source>
        <dbReference type="ARBA" id="ARBA00022833"/>
    </source>
</evidence>
<accession>A0A897MS16</accession>
<evidence type="ECO:0000256" key="2">
    <source>
        <dbReference type="ARBA" id="ARBA00022723"/>
    </source>
</evidence>
<dbReference type="PANTHER" id="PTHR12589:SF7">
    <property type="entry name" value="6-PYRUVOYL TETRAHYDROBIOPTERIN SYNTHASE"/>
    <property type="match status" value="1"/>
</dbReference>
<comment type="cofactor">
    <cofactor evidence="1">
        <name>Zn(2+)</name>
        <dbReference type="ChEBI" id="CHEBI:29105"/>
    </cofactor>
</comment>